<gene>
    <name evidence="10" type="primary">LOC101358911</name>
</gene>
<dbReference type="KEGG" id="tmu:101358911"/>
<evidence type="ECO:0000256" key="3">
    <source>
        <dbReference type="ARBA" id="ARBA00022989"/>
    </source>
</evidence>
<protein>
    <submittedName>
        <fullName evidence="10">Protein FAM205C-like</fullName>
    </submittedName>
</protein>
<feature type="domain" description="SPATA31-like" evidence="8">
    <location>
        <begin position="52"/>
        <end position="138"/>
    </location>
</feature>
<evidence type="ECO:0000256" key="5">
    <source>
        <dbReference type="ARBA" id="ARBA00035009"/>
    </source>
</evidence>
<dbReference type="GO" id="GO:0016020">
    <property type="term" value="C:membrane"/>
    <property type="evidence" value="ECO:0007669"/>
    <property type="project" value="UniProtKB-SubCell"/>
</dbReference>
<dbReference type="PANTHER" id="PTHR21859">
    <property type="entry name" value="ACROSOME-SPECIFIC PROTEIN"/>
    <property type="match status" value="1"/>
</dbReference>
<keyword evidence="3 7" id="KW-1133">Transmembrane helix</keyword>
<dbReference type="InParanoid" id="A0A2Y9DDL9"/>
<comment type="similarity">
    <text evidence="5">Belongs to the SPATA31 family.</text>
</comment>
<organism evidence="9 10">
    <name type="scientific">Trichechus manatus latirostris</name>
    <name type="common">Florida manatee</name>
    <dbReference type="NCBI Taxonomy" id="127582"/>
    <lineage>
        <taxon>Eukaryota</taxon>
        <taxon>Metazoa</taxon>
        <taxon>Chordata</taxon>
        <taxon>Craniata</taxon>
        <taxon>Vertebrata</taxon>
        <taxon>Euteleostomi</taxon>
        <taxon>Mammalia</taxon>
        <taxon>Eutheria</taxon>
        <taxon>Afrotheria</taxon>
        <taxon>Sirenia</taxon>
        <taxon>Trichechidae</taxon>
        <taxon>Trichechus</taxon>
    </lineage>
</organism>
<keyword evidence="9" id="KW-1185">Reference proteome</keyword>
<evidence type="ECO:0000259" key="8">
    <source>
        <dbReference type="Pfam" id="PF15371"/>
    </source>
</evidence>
<dbReference type="OrthoDB" id="9535823at2759"/>
<evidence type="ECO:0000313" key="9">
    <source>
        <dbReference type="Proteomes" id="UP000248480"/>
    </source>
</evidence>
<dbReference type="InterPro" id="IPR027970">
    <property type="entry name" value="SPATA31-like"/>
</dbReference>
<comment type="subcellular location">
    <subcellularLocation>
        <location evidence="1">Membrane</location>
        <topology evidence="1">Single-pass membrane protein</topology>
    </subcellularLocation>
</comment>
<sequence length="364" mass="40046">MLNPTYVQWDTDYSLYNFGSVFIIVLIIWQVKRIHHGLRLGHKRSCCRRHRRVRQRAREAASRAKRATQEEAEKPQKLLSLMKSQGWLPQEGSVRRLLCADPCCHICNDVALEIQQLLAGENTLMAPTLAGASQHSSCLEALSTSGVSEPSVKLHSKNSRGLSLASVTPTVSQVTDQKSLTQTAAPSTGAVSIQDHWDEHLQLRQEFQLPDVSLDSEALCSSRLEEPGIPVNQQEREKSNSEFVLEKQEAPEAGLGNKIKYFLHWINPKMEGQGHEECILLSKPVTVAKASMKNVEKSPDLTNNHEGETTSEKTTGDPTDQPSPPAEESQTFFNAPLCSSSSSSCSVISGSYATPTSALSTVLN</sequence>
<feature type="compositionally biased region" description="Basic and acidic residues" evidence="6">
    <location>
        <begin position="294"/>
        <end position="315"/>
    </location>
</feature>
<reference evidence="10" key="1">
    <citation type="submission" date="2025-08" db="UniProtKB">
        <authorList>
            <consortium name="RefSeq"/>
        </authorList>
    </citation>
    <scope>IDENTIFICATION</scope>
</reference>
<evidence type="ECO:0000256" key="7">
    <source>
        <dbReference type="SAM" id="Phobius"/>
    </source>
</evidence>
<evidence type="ECO:0000313" key="10">
    <source>
        <dbReference type="RefSeq" id="XP_004372444.1"/>
    </source>
</evidence>
<dbReference type="PANTHER" id="PTHR21859:SF15">
    <property type="entry name" value="PROTEIN SPATA31F1-RELATED"/>
    <property type="match status" value="1"/>
</dbReference>
<evidence type="ECO:0000256" key="4">
    <source>
        <dbReference type="ARBA" id="ARBA00023136"/>
    </source>
</evidence>
<evidence type="ECO:0000256" key="1">
    <source>
        <dbReference type="ARBA" id="ARBA00004167"/>
    </source>
</evidence>
<evidence type="ECO:0000256" key="6">
    <source>
        <dbReference type="SAM" id="MobiDB-lite"/>
    </source>
</evidence>
<dbReference type="RefSeq" id="XP_004372444.1">
    <property type="nucleotide sequence ID" value="XM_004372387.2"/>
</dbReference>
<dbReference type="STRING" id="127582.A0A2Y9DDL9"/>
<dbReference type="AlphaFoldDB" id="A0A2Y9DDL9"/>
<name>A0A2Y9DDL9_TRIMA</name>
<feature type="transmembrane region" description="Helical" evidence="7">
    <location>
        <begin position="13"/>
        <end position="31"/>
    </location>
</feature>
<keyword evidence="4 7" id="KW-0472">Membrane</keyword>
<dbReference type="Proteomes" id="UP000248480">
    <property type="component" value="Unplaced"/>
</dbReference>
<evidence type="ECO:0000256" key="2">
    <source>
        <dbReference type="ARBA" id="ARBA00022692"/>
    </source>
</evidence>
<dbReference type="GeneID" id="101358911"/>
<keyword evidence="2 7" id="KW-0812">Transmembrane</keyword>
<proteinExistence type="inferred from homology"/>
<dbReference type="Pfam" id="PF15371">
    <property type="entry name" value="DUF4599"/>
    <property type="match status" value="1"/>
</dbReference>
<accession>A0A2Y9DDL9</accession>
<feature type="region of interest" description="Disordered" evidence="6">
    <location>
        <begin position="293"/>
        <end position="340"/>
    </location>
</feature>